<keyword evidence="2" id="KW-0564">Palmitate</keyword>
<dbReference type="RefSeq" id="WP_211940273.1">
    <property type="nucleotide sequence ID" value="NZ_CP073078.1"/>
</dbReference>
<dbReference type="Proteomes" id="UP000676409">
    <property type="component" value="Chromosome"/>
</dbReference>
<keyword evidence="2" id="KW-1134">Transmembrane beta strand</keyword>
<dbReference type="GO" id="GO:0015562">
    <property type="term" value="F:efflux transmembrane transporter activity"/>
    <property type="evidence" value="ECO:0007669"/>
    <property type="project" value="InterPro"/>
</dbReference>
<dbReference type="EMBL" id="CP073078">
    <property type="protein sequence ID" value="QUD90222.1"/>
    <property type="molecule type" value="Genomic_DNA"/>
</dbReference>
<keyword evidence="2" id="KW-0812">Transmembrane</keyword>
<keyword evidence="5" id="KW-1185">Reference proteome</keyword>
<dbReference type="PANTHER" id="PTHR30203:SF25">
    <property type="entry name" value="OUTER MEMBRANE PROTEIN-RELATED"/>
    <property type="match status" value="1"/>
</dbReference>
<sequence>MVRLRLLAPIFALLAGACTVGPDYRRPQLRVERAWRAPFPHGARSNRLIGWWARFDDAVLTTLQARAEQDSPSLDQAVARIDEARATLAAKRAQNRPSLTGSASYTRESDQVSVGAASPQLAESGLQGGSDASWELDLFGKVRHNAQAAKARVQARIDDWNDARVSLAAEVGDDYVQYRGCEQLAEVLREQSESQEATARLTRISADAGFQASSDAALAEAAAASVRASYTDQLGQCDLLVKSLVSLTSLDEPELRKLLQARSKILPSPPTLDVESVPADLVRQRPDVGSSERELAATSAEIGAAVADLYPSLTLSGSITAVSGLQQWSIGPSLSLPIFDGGQRRANVRSARASYAYQLAAYRKVVRGAILDVEQALVRLDVARRSEGDAERAATGYRATFVATDQLRRAGGASMLDQETARRNALDAQETLISVRVTEIRQWIALYKALGGGWDAHVTQPLARGHLTEEHQP</sequence>
<organism evidence="4 5">
    <name type="scientific">Phenylobacterium montanum</name>
    <dbReference type="NCBI Taxonomy" id="2823693"/>
    <lineage>
        <taxon>Bacteria</taxon>
        <taxon>Pseudomonadati</taxon>
        <taxon>Pseudomonadota</taxon>
        <taxon>Alphaproteobacteria</taxon>
        <taxon>Caulobacterales</taxon>
        <taxon>Caulobacteraceae</taxon>
        <taxon>Phenylobacterium</taxon>
    </lineage>
</organism>
<proteinExistence type="inferred from homology"/>
<evidence type="ECO:0000256" key="1">
    <source>
        <dbReference type="ARBA" id="ARBA00007613"/>
    </source>
</evidence>
<evidence type="ECO:0000256" key="2">
    <source>
        <dbReference type="RuleBase" id="RU362097"/>
    </source>
</evidence>
<dbReference type="InterPro" id="IPR010131">
    <property type="entry name" value="MdtP/NodT-like"/>
</dbReference>
<dbReference type="InterPro" id="IPR003423">
    <property type="entry name" value="OMP_efflux"/>
</dbReference>
<dbReference type="NCBIfam" id="TIGR01845">
    <property type="entry name" value="outer_NodT"/>
    <property type="match status" value="1"/>
</dbReference>
<keyword evidence="2" id="KW-0472">Membrane</keyword>
<keyword evidence="2" id="KW-0449">Lipoprotein</keyword>
<reference evidence="4" key="1">
    <citation type="submission" date="2021-04" db="EMBL/GenBank/DDBJ databases">
        <title>The complete genome sequence of Caulobacter sp. S6.</title>
        <authorList>
            <person name="Tang Y."/>
            <person name="Ouyang W."/>
            <person name="Liu Q."/>
            <person name="Huang B."/>
            <person name="Guo Z."/>
            <person name="Lei P."/>
        </authorList>
    </citation>
    <scope>NUCLEOTIDE SEQUENCE</scope>
    <source>
        <strain evidence="4">S6</strain>
    </source>
</reference>
<dbReference type="KEGG" id="caul:KCG34_10340"/>
<dbReference type="PROSITE" id="PS51257">
    <property type="entry name" value="PROKAR_LIPOPROTEIN"/>
    <property type="match status" value="1"/>
</dbReference>
<gene>
    <name evidence="4" type="ORF">KCG34_10340</name>
</gene>
<dbReference type="SUPFAM" id="SSF56954">
    <property type="entry name" value="Outer membrane efflux proteins (OEP)"/>
    <property type="match status" value="1"/>
</dbReference>
<dbReference type="Gene3D" id="2.20.200.10">
    <property type="entry name" value="Outer membrane efflux proteins (OEP)"/>
    <property type="match status" value="1"/>
</dbReference>
<dbReference type="AlphaFoldDB" id="A0A975G477"/>
<accession>A0A975G477</accession>
<name>A0A975G477_9CAUL</name>
<feature type="compositionally biased region" description="Polar residues" evidence="3">
    <location>
        <begin position="95"/>
        <end position="106"/>
    </location>
</feature>
<feature type="region of interest" description="Disordered" evidence="3">
    <location>
        <begin position="92"/>
        <end position="128"/>
    </location>
</feature>
<evidence type="ECO:0000313" key="4">
    <source>
        <dbReference type="EMBL" id="QUD90222.1"/>
    </source>
</evidence>
<dbReference type="Pfam" id="PF02321">
    <property type="entry name" value="OEP"/>
    <property type="match status" value="2"/>
</dbReference>
<dbReference type="GO" id="GO:0005886">
    <property type="term" value="C:plasma membrane"/>
    <property type="evidence" value="ECO:0007669"/>
    <property type="project" value="UniProtKB-SubCell"/>
</dbReference>
<comment type="similarity">
    <text evidence="1 2">Belongs to the outer membrane factor (OMF) (TC 1.B.17) family.</text>
</comment>
<evidence type="ECO:0000313" key="5">
    <source>
        <dbReference type="Proteomes" id="UP000676409"/>
    </source>
</evidence>
<evidence type="ECO:0000256" key="3">
    <source>
        <dbReference type="SAM" id="MobiDB-lite"/>
    </source>
</evidence>
<dbReference type="Gene3D" id="1.20.1600.10">
    <property type="entry name" value="Outer membrane efflux proteins (OEP)"/>
    <property type="match status" value="1"/>
</dbReference>
<comment type="subcellular location">
    <subcellularLocation>
        <location evidence="2">Cell membrane</location>
        <topology evidence="2">Lipid-anchor</topology>
    </subcellularLocation>
</comment>
<dbReference type="PANTHER" id="PTHR30203">
    <property type="entry name" value="OUTER MEMBRANE CATION EFFLUX PROTEIN"/>
    <property type="match status" value="1"/>
</dbReference>
<protein>
    <submittedName>
        <fullName evidence="4">Efflux transporter outer membrane subunit</fullName>
    </submittedName>
</protein>